<feature type="signal peptide" evidence="1">
    <location>
        <begin position="1"/>
        <end position="27"/>
    </location>
</feature>
<dbReference type="PROSITE" id="PS51257">
    <property type="entry name" value="PROKAR_LIPOPROTEIN"/>
    <property type="match status" value="1"/>
</dbReference>
<dbReference type="Proteomes" id="UP000317043">
    <property type="component" value="Unassembled WGS sequence"/>
</dbReference>
<evidence type="ECO:0000313" key="3">
    <source>
        <dbReference type="Proteomes" id="UP000317043"/>
    </source>
</evidence>
<feature type="chain" id="PRO_5039714410" description="DUF4352 domain-containing protein" evidence="1">
    <location>
        <begin position="28"/>
        <end position="288"/>
    </location>
</feature>
<proteinExistence type="predicted"/>
<evidence type="ECO:0008006" key="4">
    <source>
        <dbReference type="Google" id="ProtNLM"/>
    </source>
</evidence>
<keyword evidence="1" id="KW-0732">Signal</keyword>
<protein>
    <recommendedName>
        <fullName evidence="4">DUF4352 domain-containing protein</fullName>
    </recommendedName>
</protein>
<keyword evidence="3" id="KW-1185">Reference proteome</keyword>
<evidence type="ECO:0000256" key="1">
    <source>
        <dbReference type="SAM" id="SignalP"/>
    </source>
</evidence>
<reference evidence="2 3" key="1">
    <citation type="submission" date="2019-06" db="EMBL/GenBank/DDBJ databases">
        <title>Sequencing the genomes of 1000 actinobacteria strains.</title>
        <authorList>
            <person name="Klenk H.-P."/>
        </authorList>
    </citation>
    <scope>NUCLEOTIDE SEQUENCE [LARGE SCALE GENOMIC DNA]</scope>
    <source>
        <strain evidence="2 3">DSM 45928</strain>
    </source>
</reference>
<sequence>MRKMVVSACVGLSARVVVAVIAMTTLAGCSGPGEELVAPSSDSTTPEATCFERLDDGGDLEVTDSGFTVLNPDDPDGSYRVSVAVEVTNTSATETMVVADIAVRLLDTEGVKLRGASDEATAFASGRLKFIAPGGSAYFGDVIRTWKSQEPDSVLVEIEPSYWRAESEVTYPEQLVVSDVTVAEVDGEPILEFTVVNSSSDRYNVEGSQIVFRDDQGRLVGGVRVVPWYTELLVVKPGSHEYYYERPLRHNMPPSTDQTSIEVYLDNVPPWEEVEPACAGVFELATAE</sequence>
<gene>
    <name evidence="2" type="ORF">FB566_1855</name>
</gene>
<evidence type="ECO:0000313" key="2">
    <source>
        <dbReference type="EMBL" id="TQL76328.1"/>
    </source>
</evidence>
<comment type="caution">
    <text evidence="2">The sequence shown here is derived from an EMBL/GenBank/DDBJ whole genome shotgun (WGS) entry which is preliminary data.</text>
</comment>
<dbReference type="RefSeq" id="WP_142037584.1">
    <property type="nucleotide sequence ID" value="NZ_JBHTGS010000001.1"/>
</dbReference>
<dbReference type="InParanoid" id="A0A543AUR2"/>
<accession>A0A543AUR2</accession>
<dbReference type="OrthoDB" id="5180567at2"/>
<dbReference type="EMBL" id="VFOW01000001">
    <property type="protein sequence ID" value="TQL76328.1"/>
    <property type="molecule type" value="Genomic_DNA"/>
</dbReference>
<name>A0A543AUR2_9ACTN</name>
<dbReference type="AlphaFoldDB" id="A0A543AUR2"/>
<organism evidence="2 3">
    <name type="scientific">Stackebrandtia endophytica</name>
    <dbReference type="NCBI Taxonomy" id="1496996"/>
    <lineage>
        <taxon>Bacteria</taxon>
        <taxon>Bacillati</taxon>
        <taxon>Actinomycetota</taxon>
        <taxon>Actinomycetes</taxon>
        <taxon>Glycomycetales</taxon>
        <taxon>Glycomycetaceae</taxon>
        <taxon>Stackebrandtia</taxon>
    </lineage>
</organism>